<organism evidence="2 3">
    <name type="scientific">Niastella yeongjuensis</name>
    <dbReference type="NCBI Taxonomy" id="354355"/>
    <lineage>
        <taxon>Bacteria</taxon>
        <taxon>Pseudomonadati</taxon>
        <taxon>Bacteroidota</taxon>
        <taxon>Chitinophagia</taxon>
        <taxon>Chitinophagales</taxon>
        <taxon>Chitinophagaceae</taxon>
        <taxon>Niastella</taxon>
    </lineage>
</organism>
<name>A0A1V9E3Y1_9BACT</name>
<keyword evidence="1" id="KW-0472">Membrane</keyword>
<evidence type="ECO:0000313" key="3">
    <source>
        <dbReference type="Proteomes" id="UP000192610"/>
    </source>
</evidence>
<keyword evidence="3" id="KW-1185">Reference proteome</keyword>
<evidence type="ECO:0008006" key="4">
    <source>
        <dbReference type="Google" id="ProtNLM"/>
    </source>
</evidence>
<evidence type="ECO:0000256" key="1">
    <source>
        <dbReference type="SAM" id="Phobius"/>
    </source>
</evidence>
<comment type="caution">
    <text evidence="2">The sequence shown here is derived from an EMBL/GenBank/DDBJ whole genome shotgun (WGS) entry which is preliminary data.</text>
</comment>
<feature type="transmembrane region" description="Helical" evidence="1">
    <location>
        <begin position="189"/>
        <end position="210"/>
    </location>
</feature>
<proteinExistence type="predicted"/>
<gene>
    <name evidence="2" type="ORF">A4H97_14570</name>
</gene>
<dbReference type="OrthoDB" id="677192at2"/>
<dbReference type="STRING" id="354355.SAMN05660816_04137"/>
<protein>
    <recommendedName>
        <fullName evidence="4">DUF4239 domain-containing protein</fullName>
    </recommendedName>
</protein>
<sequence>MDPLREKIFQVNALLIAAVFFIIIYVLNWLGYVMKKKMVQGKPERDLSLGTAEGALMGLMALLLAFTFGMASSKYESRRQTIIDEANLLNTALFRIKLYPDSIKKSMLGDFKKYLDARIDYWDAGDDPVKINAALNNAGNYFNSFWNDNALLINDPNNRSRAEQLVPVLINMKNMVTTREAGRVSTVPSLIILVLLILVFVASFLTGFGLKPGSRNPVFSIAFTIMLSVALYIIMELSRPRQGLINLGFAEKEIVDVRKNF</sequence>
<evidence type="ECO:0000313" key="2">
    <source>
        <dbReference type="EMBL" id="OQP40830.1"/>
    </source>
</evidence>
<dbReference type="EMBL" id="LVXG01000067">
    <property type="protein sequence ID" value="OQP40830.1"/>
    <property type="molecule type" value="Genomic_DNA"/>
</dbReference>
<feature type="transmembrane region" description="Helical" evidence="1">
    <location>
        <begin position="216"/>
        <end position="235"/>
    </location>
</feature>
<dbReference type="AlphaFoldDB" id="A0A1V9E3Y1"/>
<reference evidence="3" key="1">
    <citation type="submission" date="2016-04" db="EMBL/GenBank/DDBJ databases">
        <authorList>
            <person name="Chen L."/>
            <person name="Zhuang W."/>
            <person name="Wang G."/>
        </authorList>
    </citation>
    <scope>NUCLEOTIDE SEQUENCE [LARGE SCALE GENOMIC DNA]</scope>
    <source>
        <strain evidence="3">17621</strain>
    </source>
</reference>
<feature type="transmembrane region" description="Helical" evidence="1">
    <location>
        <begin position="54"/>
        <end position="71"/>
    </location>
</feature>
<feature type="transmembrane region" description="Helical" evidence="1">
    <location>
        <begin position="12"/>
        <end position="34"/>
    </location>
</feature>
<dbReference type="RefSeq" id="WP_081203812.1">
    <property type="nucleotide sequence ID" value="NZ_FOCZ01000007.1"/>
</dbReference>
<keyword evidence="1" id="KW-1133">Transmembrane helix</keyword>
<keyword evidence="1" id="KW-0812">Transmembrane</keyword>
<dbReference type="Proteomes" id="UP000192610">
    <property type="component" value="Unassembled WGS sequence"/>
</dbReference>
<accession>A0A1V9E3Y1</accession>